<dbReference type="Pfam" id="PF13376">
    <property type="entry name" value="OmdA"/>
    <property type="match status" value="1"/>
</dbReference>
<gene>
    <name evidence="1" type="ORF">COU07_01270</name>
</gene>
<evidence type="ECO:0000313" key="2">
    <source>
        <dbReference type="Proteomes" id="UP000231157"/>
    </source>
</evidence>
<organism evidence="1 2">
    <name type="scientific">Candidatus Harrisonbacteria bacterium CG10_big_fil_rev_8_21_14_0_10_40_38</name>
    <dbReference type="NCBI Taxonomy" id="1974583"/>
    <lineage>
        <taxon>Bacteria</taxon>
        <taxon>Candidatus Harrisoniibacteriota</taxon>
    </lineage>
</organism>
<evidence type="ECO:0008006" key="3">
    <source>
        <dbReference type="Google" id="ProtNLM"/>
    </source>
</evidence>
<proteinExistence type="predicted"/>
<protein>
    <recommendedName>
        <fullName evidence="3">Bacteriocin-protection protein</fullName>
    </recommendedName>
</protein>
<evidence type="ECO:0000313" key="1">
    <source>
        <dbReference type="EMBL" id="PIR89514.1"/>
    </source>
</evidence>
<name>A0A2H0USX6_9BACT</name>
<dbReference type="EMBL" id="PFAZ01000001">
    <property type="protein sequence ID" value="PIR89514.1"/>
    <property type="molecule type" value="Genomic_DNA"/>
</dbReference>
<accession>A0A2H0USX6</accession>
<comment type="caution">
    <text evidence="1">The sequence shown here is derived from an EMBL/GenBank/DDBJ whole genome shotgun (WGS) entry which is preliminary data.</text>
</comment>
<dbReference type="AlphaFoldDB" id="A0A2H0USX6"/>
<reference evidence="2" key="1">
    <citation type="submission" date="2017-09" db="EMBL/GenBank/DDBJ databases">
        <title>Depth-based differentiation of microbial function through sediment-hosted aquifers and enrichment of novel symbionts in the deep terrestrial subsurface.</title>
        <authorList>
            <person name="Probst A.J."/>
            <person name="Ladd B."/>
            <person name="Jarett J.K."/>
            <person name="Geller-Mcgrath D.E."/>
            <person name="Sieber C.M.K."/>
            <person name="Emerson J.B."/>
            <person name="Anantharaman K."/>
            <person name="Thomas B.C."/>
            <person name="Malmstrom R."/>
            <person name="Stieglmeier M."/>
            <person name="Klingl A."/>
            <person name="Woyke T."/>
            <person name="Ryan C.M."/>
            <person name="Banfield J.F."/>
        </authorList>
    </citation>
    <scope>NUCLEOTIDE SEQUENCE [LARGE SCALE GENOMIC DNA]</scope>
</reference>
<sequence length="81" mass="9302">MGKKGSSMVHRLPVDFGKAIDSDSSAKKLWTDITPLARNEWICWVTSAKKDETRKRRIDVGLDKMRKGMRRPCCWAGCPHR</sequence>
<dbReference type="Proteomes" id="UP000231157">
    <property type="component" value="Unassembled WGS sequence"/>
</dbReference>